<dbReference type="EMBL" id="CAADRA010007438">
    <property type="protein sequence ID" value="VFU01236.1"/>
    <property type="molecule type" value="Genomic_DNA"/>
</dbReference>
<keyword evidence="1" id="KW-0812">Transmembrane</keyword>
<dbReference type="AlphaFoldDB" id="A0A485LR07"/>
<evidence type="ECO:0000256" key="1">
    <source>
        <dbReference type="SAM" id="Phobius"/>
    </source>
</evidence>
<keyword evidence="1" id="KW-0472">Membrane</keyword>
<feature type="transmembrane region" description="Helical" evidence="1">
    <location>
        <begin position="65"/>
        <end position="87"/>
    </location>
</feature>
<proteinExistence type="predicted"/>
<evidence type="ECO:0000313" key="2">
    <source>
        <dbReference type="EMBL" id="KAF0683342.1"/>
    </source>
</evidence>
<reference evidence="3 4" key="1">
    <citation type="submission" date="2019-03" db="EMBL/GenBank/DDBJ databases">
        <authorList>
            <person name="Gaulin E."/>
            <person name="Dumas B."/>
        </authorList>
    </citation>
    <scope>NUCLEOTIDE SEQUENCE [LARGE SCALE GENOMIC DNA]</scope>
    <source>
        <strain evidence="3">CBS 568.67</strain>
    </source>
</reference>
<accession>A0A485LR07</accession>
<evidence type="ECO:0000313" key="3">
    <source>
        <dbReference type="EMBL" id="VFU01236.1"/>
    </source>
</evidence>
<evidence type="ECO:0000313" key="4">
    <source>
        <dbReference type="Proteomes" id="UP000332933"/>
    </source>
</evidence>
<protein>
    <submittedName>
        <fullName evidence="3">Aste57867_24598 protein</fullName>
    </submittedName>
</protein>
<reference evidence="2" key="2">
    <citation type="submission" date="2019-06" db="EMBL/GenBank/DDBJ databases">
        <title>Genomics analysis of Aphanomyces spp. identifies a new class of oomycete effector associated with host adaptation.</title>
        <authorList>
            <person name="Gaulin E."/>
        </authorList>
    </citation>
    <scope>NUCLEOTIDE SEQUENCE</scope>
    <source>
        <strain evidence="2">CBS 578.67</strain>
    </source>
</reference>
<dbReference type="EMBL" id="VJMH01007412">
    <property type="protein sequence ID" value="KAF0683342.1"/>
    <property type="molecule type" value="Genomic_DNA"/>
</dbReference>
<name>A0A485LR07_9STRA</name>
<gene>
    <name evidence="3" type="primary">Aste57867_24598</name>
    <name evidence="2" type="ORF">As57867_024520</name>
    <name evidence="3" type="ORF">ASTE57867_24598</name>
</gene>
<sequence>MVVLTRGPSFASTTLSFRSTDPICAVFCLANVLSYVFRNLVPAAPVELAAFVQHTLAIASNRVSFYFGLLDSVYIVTFSLSIVVFGYRSKTVRPFFHWLVPVGRVVVGLWARSTPPTTFTSC</sequence>
<organism evidence="3 4">
    <name type="scientific">Aphanomyces stellatus</name>
    <dbReference type="NCBI Taxonomy" id="120398"/>
    <lineage>
        <taxon>Eukaryota</taxon>
        <taxon>Sar</taxon>
        <taxon>Stramenopiles</taxon>
        <taxon>Oomycota</taxon>
        <taxon>Saprolegniomycetes</taxon>
        <taxon>Saprolegniales</taxon>
        <taxon>Verrucalvaceae</taxon>
        <taxon>Aphanomyces</taxon>
    </lineage>
</organism>
<keyword evidence="1" id="KW-1133">Transmembrane helix</keyword>
<dbReference type="Proteomes" id="UP000332933">
    <property type="component" value="Unassembled WGS sequence"/>
</dbReference>
<keyword evidence="4" id="KW-1185">Reference proteome</keyword>